<gene>
    <name evidence="1" type="ORF">C8R41DRAFT_870837</name>
</gene>
<organism evidence="1 2">
    <name type="scientific">Lentinula lateritia</name>
    <dbReference type="NCBI Taxonomy" id="40482"/>
    <lineage>
        <taxon>Eukaryota</taxon>
        <taxon>Fungi</taxon>
        <taxon>Dikarya</taxon>
        <taxon>Basidiomycota</taxon>
        <taxon>Agaricomycotina</taxon>
        <taxon>Agaricomycetes</taxon>
        <taxon>Agaricomycetidae</taxon>
        <taxon>Agaricales</taxon>
        <taxon>Marasmiineae</taxon>
        <taxon>Omphalotaceae</taxon>
        <taxon>Lentinula</taxon>
    </lineage>
</organism>
<keyword evidence="2" id="KW-1185">Reference proteome</keyword>
<comment type="caution">
    <text evidence="1">The sequence shown here is derived from an EMBL/GenBank/DDBJ whole genome shotgun (WGS) entry which is preliminary data.</text>
</comment>
<accession>A0ABQ8V1X1</accession>
<name>A0ABQ8V1X1_9AGAR</name>
<dbReference type="EMBL" id="JANVFT010000093">
    <property type="protein sequence ID" value="KAJ4470039.1"/>
    <property type="molecule type" value="Genomic_DNA"/>
</dbReference>
<evidence type="ECO:0000313" key="2">
    <source>
        <dbReference type="Proteomes" id="UP001150217"/>
    </source>
</evidence>
<sequence>MSYIAGTVSNYTQGIDLYIGGKTSLSEGCKIEHGLAISHNRRQMADTAKQEGGCAAAYKMSEINAGAVRQFSRALIILRKKGPLQASSLKTAGCAAGRTSGSASATKRGEGSPFCFGITCFSSVADKLASFLSTIPSTSNEFGKNCELPSLIMLSSCPQIHHWNLKRLSKWQVYCKTWVEIGLRRAKSRLELEGSYENRDRGRE</sequence>
<proteinExistence type="predicted"/>
<evidence type="ECO:0000313" key="1">
    <source>
        <dbReference type="EMBL" id="KAJ4470039.1"/>
    </source>
</evidence>
<reference evidence="1" key="1">
    <citation type="submission" date="2022-08" db="EMBL/GenBank/DDBJ databases">
        <title>A Global Phylogenomic Analysis of the Shiitake Genus Lentinula.</title>
        <authorList>
            <consortium name="DOE Joint Genome Institute"/>
            <person name="Sierra-Patev S."/>
            <person name="Min B."/>
            <person name="Naranjo-Ortiz M."/>
            <person name="Looney B."/>
            <person name="Konkel Z."/>
            <person name="Slot J.C."/>
            <person name="Sakamoto Y."/>
            <person name="Steenwyk J.L."/>
            <person name="Rokas A."/>
            <person name="Carro J."/>
            <person name="Camarero S."/>
            <person name="Ferreira P."/>
            <person name="Molpeceres G."/>
            <person name="Ruiz-Duenas F.J."/>
            <person name="Serrano A."/>
            <person name="Henrissat B."/>
            <person name="Drula E."/>
            <person name="Hughes K.W."/>
            <person name="Mata J.L."/>
            <person name="Ishikawa N.K."/>
            <person name="Vargas-Isla R."/>
            <person name="Ushijima S."/>
            <person name="Smith C.A."/>
            <person name="Ahrendt S."/>
            <person name="Andreopoulos W."/>
            <person name="He G."/>
            <person name="Labutti K."/>
            <person name="Lipzen A."/>
            <person name="Ng V."/>
            <person name="Riley R."/>
            <person name="Sandor L."/>
            <person name="Barry K."/>
            <person name="Martinez A.T."/>
            <person name="Xiao Y."/>
            <person name="Gibbons J.G."/>
            <person name="Terashima K."/>
            <person name="Grigoriev I.V."/>
            <person name="Hibbett D.S."/>
        </authorList>
    </citation>
    <scope>NUCLEOTIDE SEQUENCE</scope>
    <source>
        <strain evidence="1">RHP3577 ss4</strain>
    </source>
</reference>
<protein>
    <submittedName>
        <fullName evidence="1">Uncharacterized protein</fullName>
    </submittedName>
</protein>
<dbReference type="Proteomes" id="UP001150217">
    <property type="component" value="Unassembled WGS sequence"/>
</dbReference>